<name>A0ABU8RYI2_9SPHN</name>
<dbReference type="EMBL" id="JBBHJZ010000003">
    <property type="protein sequence ID" value="MEJ5978018.1"/>
    <property type="molecule type" value="Genomic_DNA"/>
</dbReference>
<dbReference type="Proteomes" id="UP001361239">
    <property type="component" value="Unassembled WGS sequence"/>
</dbReference>
<reference evidence="2 3" key="1">
    <citation type="submission" date="2024-03" db="EMBL/GenBank/DDBJ databases">
        <authorList>
            <person name="Jo J.-H."/>
        </authorList>
    </citation>
    <scope>NUCLEOTIDE SEQUENCE [LARGE SCALE GENOMIC DNA]</scope>
    <source>
        <strain evidence="2 3">PS1R-30</strain>
    </source>
</reference>
<organism evidence="2 3">
    <name type="scientific">Novosphingobium anseongense</name>
    <dbReference type="NCBI Taxonomy" id="3133436"/>
    <lineage>
        <taxon>Bacteria</taxon>
        <taxon>Pseudomonadati</taxon>
        <taxon>Pseudomonadota</taxon>
        <taxon>Alphaproteobacteria</taxon>
        <taxon>Sphingomonadales</taxon>
        <taxon>Sphingomonadaceae</taxon>
        <taxon>Novosphingobium</taxon>
    </lineage>
</organism>
<proteinExistence type="predicted"/>
<gene>
    <name evidence="2" type="ORF">WG901_15310</name>
</gene>
<protein>
    <submittedName>
        <fullName evidence="2">Uncharacterized protein</fullName>
    </submittedName>
</protein>
<feature type="region of interest" description="Disordered" evidence="1">
    <location>
        <begin position="91"/>
        <end position="116"/>
    </location>
</feature>
<keyword evidence="3" id="KW-1185">Reference proteome</keyword>
<accession>A0ABU8RYI2</accession>
<sequence length="116" mass="12776">MRARDRALTQHDVAAIAEDRRADRVVAMRQDLHLGQREVERGRAEARRPGQRRCSRSQDVKLVARAVEIAGLDQFVDQSVAGRAVHLQRGDQIGQRKGTAGIAGEKIEQGDNTLGA</sequence>
<comment type="caution">
    <text evidence="2">The sequence shown here is derived from an EMBL/GenBank/DDBJ whole genome shotgun (WGS) entry which is preliminary data.</text>
</comment>
<evidence type="ECO:0000313" key="3">
    <source>
        <dbReference type="Proteomes" id="UP001361239"/>
    </source>
</evidence>
<evidence type="ECO:0000313" key="2">
    <source>
        <dbReference type="EMBL" id="MEJ5978018.1"/>
    </source>
</evidence>
<evidence type="ECO:0000256" key="1">
    <source>
        <dbReference type="SAM" id="MobiDB-lite"/>
    </source>
</evidence>